<dbReference type="Proteomes" id="UP000093053">
    <property type="component" value="Chromosome"/>
</dbReference>
<accession>A0A1B2HCS1</accession>
<dbReference type="OrthoDB" id="4198058at2"/>
<evidence type="ECO:0000313" key="1">
    <source>
        <dbReference type="EMBL" id="ANZ35534.1"/>
    </source>
</evidence>
<evidence type="ECO:0008006" key="3">
    <source>
        <dbReference type="Google" id="ProtNLM"/>
    </source>
</evidence>
<keyword evidence="2" id="KW-1185">Reference proteome</keyword>
<evidence type="ECO:0000313" key="2">
    <source>
        <dbReference type="Proteomes" id="UP000093053"/>
    </source>
</evidence>
<protein>
    <recommendedName>
        <fullName evidence="3">Head-to-tail adaptor</fullName>
    </recommendedName>
</protein>
<organism evidence="1 2">
    <name type="scientific">Lentzea guizhouensis</name>
    <dbReference type="NCBI Taxonomy" id="1586287"/>
    <lineage>
        <taxon>Bacteria</taxon>
        <taxon>Bacillati</taxon>
        <taxon>Actinomycetota</taxon>
        <taxon>Actinomycetes</taxon>
        <taxon>Pseudonocardiales</taxon>
        <taxon>Pseudonocardiaceae</taxon>
        <taxon>Lentzea</taxon>
    </lineage>
</organism>
<dbReference type="KEGG" id="led:BBK82_05015"/>
<dbReference type="EMBL" id="CP016793">
    <property type="protein sequence ID" value="ANZ35534.1"/>
    <property type="molecule type" value="Genomic_DNA"/>
</dbReference>
<gene>
    <name evidence="1" type="ORF">BBK82_05015</name>
</gene>
<proteinExistence type="predicted"/>
<dbReference type="STRING" id="1586287.BBK82_05015"/>
<name>A0A1B2HCS1_9PSEU</name>
<reference evidence="1 2" key="1">
    <citation type="submission" date="2016-07" db="EMBL/GenBank/DDBJ databases">
        <title>Complete genome sequence of the Lentzea guizhouensis DHS C013.</title>
        <authorList>
            <person name="Cao C."/>
        </authorList>
    </citation>
    <scope>NUCLEOTIDE SEQUENCE [LARGE SCALE GENOMIC DNA]</scope>
    <source>
        <strain evidence="1 2">DHS C013</strain>
    </source>
</reference>
<dbReference type="RefSeq" id="WP_065913944.1">
    <property type="nucleotide sequence ID" value="NZ_CP016793.1"/>
</dbReference>
<sequence length="180" mass="19368">MAYVTPDELAVWMGLGEQMPTAQVPRAELLLGVAQGLVDDELGQNLEVATQTTVLRGTGTCELVLPRWPVLAVASVQVEGDTTPLVDGTDFTWEPSGVLTRRCGVWPCGKRVTVDSTAGHNPVPKSVVGVVCDLVAGKWDNAKGGKKSERIGDYQVAWDRVQMSLSTADKKSLSRYTANR</sequence>
<dbReference type="AlphaFoldDB" id="A0A1B2HCS1"/>